<dbReference type="Gene3D" id="1.20.5.170">
    <property type="match status" value="1"/>
</dbReference>
<feature type="compositionally biased region" description="Basic residues" evidence="2">
    <location>
        <begin position="884"/>
        <end position="907"/>
    </location>
</feature>
<dbReference type="PROSITE" id="PS51204">
    <property type="entry name" value="HSA"/>
    <property type="match status" value="1"/>
</dbReference>
<name>A0ABM1YFZ4_AEDAL</name>
<feature type="compositionally biased region" description="Low complexity" evidence="2">
    <location>
        <begin position="652"/>
        <end position="672"/>
    </location>
</feature>
<protein>
    <recommendedName>
        <fullName evidence="3">HSA domain-containing protein</fullName>
    </recommendedName>
</protein>
<organism evidence="4 5">
    <name type="scientific">Aedes albopictus</name>
    <name type="common">Asian tiger mosquito</name>
    <name type="synonym">Stegomyia albopicta</name>
    <dbReference type="NCBI Taxonomy" id="7160"/>
    <lineage>
        <taxon>Eukaryota</taxon>
        <taxon>Metazoa</taxon>
        <taxon>Ecdysozoa</taxon>
        <taxon>Arthropoda</taxon>
        <taxon>Hexapoda</taxon>
        <taxon>Insecta</taxon>
        <taxon>Pterygota</taxon>
        <taxon>Neoptera</taxon>
        <taxon>Endopterygota</taxon>
        <taxon>Diptera</taxon>
        <taxon>Nematocera</taxon>
        <taxon>Culicoidea</taxon>
        <taxon>Culicidae</taxon>
        <taxon>Culicinae</taxon>
        <taxon>Aedini</taxon>
        <taxon>Aedes</taxon>
        <taxon>Stegomyia</taxon>
    </lineage>
</organism>
<feature type="compositionally biased region" description="Pro residues" evidence="2">
    <location>
        <begin position="601"/>
        <end position="619"/>
    </location>
</feature>
<keyword evidence="1" id="KW-0175">Coiled coil</keyword>
<feature type="region of interest" description="Disordered" evidence="2">
    <location>
        <begin position="884"/>
        <end position="912"/>
    </location>
</feature>
<accession>A0ABM1YFZ4</accession>
<evidence type="ECO:0000313" key="4">
    <source>
        <dbReference type="EnsemblMetazoa" id="AALFPA23_008777.P11977"/>
    </source>
</evidence>
<dbReference type="Proteomes" id="UP000069940">
    <property type="component" value="Unassembled WGS sequence"/>
</dbReference>
<feature type="domain" description="HSA" evidence="3">
    <location>
        <begin position="770"/>
        <end position="842"/>
    </location>
</feature>
<dbReference type="EnsemblMetazoa" id="AALFPA23_008777.R11977">
    <property type="protein sequence ID" value="AALFPA23_008777.P11977"/>
    <property type="gene ID" value="AALFPA23_008777"/>
</dbReference>
<feature type="region of interest" description="Disordered" evidence="2">
    <location>
        <begin position="650"/>
        <end position="690"/>
    </location>
</feature>
<dbReference type="SUPFAM" id="SSF160481">
    <property type="entry name" value="BRK domain-like"/>
    <property type="match status" value="1"/>
</dbReference>
<reference evidence="4" key="2">
    <citation type="submission" date="2025-05" db="UniProtKB">
        <authorList>
            <consortium name="EnsemblMetazoa"/>
        </authorList>
    </citation>
    <scope>IDENTIFICATION</scope>
    <source>
        <strain evidence="4">Foshan</strain>
    </source>
</reference>
<dbReference type="SMART" id="SM00573">
    <property type="entry name" value="HSA"/>
    <property type="match status" value="1"/>
</dbReference>
<feature type="coiled-coil region" evidence="1">
    <location>
        <begin position="117"/>
        <end position="144"/>
    </location>
</feature>
<feature type="region of interest" description="Disordered" evidence="2">
    <location>
        <begin position="955"/>
        <end position="982"/>
    </location>
</feature>
<dbReference type="GeneID" id="109412129"/>
<evidence type="ECO:0000256" key="2">
    <source>
        <dbReference type="SAM" id="MobiDB-lite"/>
    </source>
</evidence>
<feature type="region of interest" description="Disordered" evidence="2">
    <location>
        <begin position="1"/>
        <end position="88"/>
    </location>
</feature>
<evidence type="ECO:0000313" key="5">
    <source>
        <dbReference type="Proteomes" id="UP000069940"/>
    </source>
</evidence>
<feature type="region of interest" description="Disordered" evidence="2">
    <location>
        <begin position="576"/>
        <end position="638"/>
    </location>
</feature>
<evidence type="ECO:0000259" key="3">
    <source>
        <dbReference type="PROSITE" id="PS51204"/>
    </source>
</evidence>
<feature type="compositionally biased region" description="Polar residues" evidence="2">
    <location>
        <begin position="70"/>
        <end position="84"/>
    </location>
</feature>
<keyword evidence="5" id="KW-1185">Reference proteome</keyword>
<dbReference type="InterPro" id="IPR014012">
    <property type="entry name" value="HSA_dom"/>
</dbReference>
<reference evidence="5" key="1">
    <citation type="journal article" date="2015" name="Proc. Natl. Acad. Sci. U.S.A.">
        <title>Genome sequence of the Asian Tiger mosquito, Aedes albopictus, reveals insights into its biology, genetics, and evolution.</title>
        <authorList>
            <person name="Chen X.G."/>
            <person name="Jiang X."/>
            <person name="Gu J."/>
            <person name="Xu M."/>
            <person name="Wu Y."/>
            <person name="Deng Y."/>
            <person name="Zhang C."/>
            <person name="Bonizzoni M."/>
            <person name="Dermauw W."/>
            <person name="Vontas J."/>
            <person name="Armbruster P."/>
            <person name="Huang X."/>
            <person name="Yang Y."/>
            <person name="Zhang H."/>
            <person name="He W."/>
            <person name="Peng H."/>
            <person name="Liu Y."/>
            <person name="Wu K."/>
            <person name="Chen J."/>
            <person name="Lirakis M."/>
            <person name="Topalis P."/>
            <person name="Van Leeuwen T."/>
            <person name="Hall A.B."/>
            <person name="Jiang X."/>
            <person name="Thorpe C."/>
            <person name="Mueller R.L."/>
            <person name="Sun C."/>
            <person name="Waterhouse R.M."/>
            <person name="Yan G."/>
            <person name="Tu Z.J."/>
            <person name="Fang X."/>
            <person name="James A.A."/>
        </authorList>
    </citation>
    <scope>NUCLEOTIDE SEQUENCE [LARGE SCALE GENOMIC DNA]</scope>
    <source>
        <strain evidence="5">Foshan</strain>
    </source>
</reference>
<dbReference type="RefSeq" id="XP_062714250.1">
    <property type="nucleotide sequence ID" value="XM_062858266.1"/>
</dbReference>
<feature type="compositionally biased region" description="Polar residues" evidence="2">
    <location>
        <begin position="972"/>
        <end position="982"/>
    </location>
</feature>
<dbReference type="InterPro" id="IPR037259">
    <property type="entry name" value="BRK_sf"/>
</dbReference>
<evidence type="ECO:0000256" key="1">
    <source>
        <dbReference type="SAM" id="Coils"/>
    </source>
</evidence>
<dbReference type="Pfam" id="PF07529">
    <property type="entry name" value="HSA"/>
    <property type="match status" value="1"/>
</dbReference>
<sequence>MNAERKDYFSASLNSTRAGDCGDNSRLASYGQRSPAKYSTRAGDCGNNSRPAAHDKNNHGKYSTRAGDCGSNSRPASYGQNSHGEYSPVSIKATPSRRSAHIALRLQQLQEERAIQQREWQAEMKAIEQERIALKTKYKLLEEEFALRRNARKYHYGFKSETTAVKQDVMLDDETCSHNQKKPNSNGPTVILTKQASSVEKRNLTIQPRQEPLADLWQRSGAQQRSIRAYSKSLQRESNLTIDFSSIDDVNNVTTDGEFEATKQIATVDTAAVACLRARESDAKDKRFQYAMNRSRESHHSVGHINDQHREIIREFVRKKHTSTTVPLFSCSKCLFVCYPSLDIDDIRKRGMTHIYQAMRIRIQLVYTGQSTKELVQLAVKCQICLLIVVYNRYTNKLAVMFPDLQIGPKCHIISKSRNLRSGLPEDAVNWKNIFDELRMNLRYDIHDKDCSRQGLGILHLISYSFKSSAFDVWYYPLTEHQSRMPGELLGPRPDMIRGGPIKMLGGPPPPTDRDNINDLLRAIDSMEEKGRQEDPRYSQLLALRATSKQQYLNASQLHQLCGQPMDYRLLIQEQWSDGTPPQCPTPPARPYSGDPQGRRAPPPGMQQQQPPQPDPTDIPPGKVGPPETGKPAAGAMPSNQSLLVGMTMREQQPPHQQQKGVGQPQQPSSQGPGAGRCPAAHAPAVQPIQKQHRVTTVSKLVSLNLIIISQERENRMATRIALSMEELSNLRALRVLIFQRQLRSEILQCTRRDTTLEAGVTIKRTKHQGLREARRKRRQKQQEYLALVLQHGRDWKDYHRNNVAKLGWLNKAIMNYHVNAKRERKKEQERIEKERMRHLTADDEEGYRKFIDQKKDKRLAFLLSQTAKYISILTTMVKQHKVDWKKKKKKKKDGKEQRKRSRKRMVLKNGHFQHQDTDCEAHDCRVTVYETAFGKMIAGDDAPVLRDLFNYVTSEDEDDDNSDEKKKKKATQSIHRNICTR</sequence>
<proteinExistence type="predicted"/>